<gene>
    <name evidence="1" type="ORF">SAMN06265348_101152</name>
</gene>
<accession>A0A521AFY4</accession>
<evidence type="ECO:0000313" key="1">
    <source>
        <dbReference type="EMBL" id="SMO33719.1"/>
    </source>
</evidence>
<reference evidence="1 2" key="1">
    <citation type="submission" date="2017-05" db="EMBL/GenBank/DDBJ databases">
        <authorList>
            <person name="Varghese N."/>
            <person name="Submissions S."/>
        </authorList>
    </citation>
    <scope>NUCLEOTIDE SEQUENCE [LARGE SCALE GENOMIC DNA]</scope>
    <source>
        <strain evidence="1 2">DSM 19036</strain>
    </source>
</reference>
<dbReference type="Pfam" id="PF15601">
    <property type="entry name" value="Imm70"/>
    <property type="match status" value="1"/>
</dbReference>
<dbReference type="EMBL" id="FXTN01000001">
    <property type="protein sequence ID" value="SMO33719.1"/>
    <property type="molecule type" value="Genomic_DNA"/>
</dbReference>
<organism evidence="1 2">
    <name type="scientific">Pedobacter westerhofensis</name>
    <dbReference type="NCBI Taxonomy" id="425512"/>
    <lineage>
        <taxon>Bacteria</taxon>
        <taxon>Pseudomonadati</taxon>
        <taxon>Bacteroidota</taxon>
        <taxon>Sphingobacteriia</taxon>
        <taxon>Sphingobacteriales</taxon>
        <taxon>Sphingobacteriaceae</taxon>
        <taxon>Pedobacter</taxon>
    </lineage>
</organism>
<dbReference type="InterPro" id="IPR028185">
    <property type="entry name" value="Imm70"/>
</dbReference>
<sequence>MAVGFYVDPVFYKVGTGDFLNSFFSTIYIKLENSSWGSQYPLIMNHLYHGVLESRDGLNAKSELYLIKKGLQALKPGDIVWNFEDLTARPPWGDQISEDILNLSDYFITSEGVNLLDVLEKAIDTGLEIDEAVQVRSI</sequence>
<dbReference type="AlphaFoldDB" id="A0A521AFY4"/>
<keyword evidence="2" id="KW-1185">Reference proteome</keyword>
<name>A0A521AFY4_9SPHI</name>
<dbReference type="Proteomes" id="UP000320300">
    <property type="component" value="Unassembled WGS sequence"/>
</dbReference>
<dbReference type="RefSeq" id="WP_142526273.1">
    <property type="nucleotide sequence ID" value="NZ_CBCSJO010000002.1"/>
</dbReference>
<proteinExistence type="predicted"/>
<evidence type="ECO:0000313" key="2">
    <source>
        <dbReference type="Proteomes" id="UP000320300"/>
    </source>
</evidence>
<protein>
    <submittedName>
        <fullName evidence="1">Immunity protein 70</fullName>
    </submittedName>
</protein>
<dbReference type="OrthoDB" id="5120820at2"/>